<evidence type="ECO:0000313" key="2">
    <source>
        <dbReference type="Proteomes" id="UP001500282"/>
    </source>
</evidence>
<reference evidence="1 2" key="1">
    <citation type="journal article" date="2019" name="Int. J. Syst. Evol. Microbiol.">
        <title>The Global Catalogue of Microorganisms (GCM) 10K type strain sequencing project: providing services to taxonomists for standard genome sequencing and annotation.</title>
        <authorList>
            <consortium name="The Broad Institute Genomics Platform"/>
            <consortium name="The Broad Institute Genome Sequencing Center for Infectious Disease"/>
            <person name="Wu L."/>
            <person name="Ma J."/>
        </authorList>
    </citation>
    <scope>NUCLEOTIDE SEQUENCE [LARGE SCALE GENOMIC DNA]</scope>
    <source>
        <strain evidence="1 2">JCM 11448</strain>
    </source>
</reference>
<keyword evidence="2" id="KW-1185">Reference proteome</keyword>
<evidence type="ECO:0000313" key="1">
    <source>
        <dbReference type="EMBL" id="GAA1283645.1"/>
    </source>
</evidence>
<gene>
    <name evidence="1" type="ORF">GCM10009579_51360</name>
</gene>
<organism evidence="1 2">
    <name type="scientific">Streptomyces javensis</name>
    <dbReference type="NCBI Taxonomy" id="114698"/>
    <lineage>
        <taxon>Bacteria</taxon>
        <taxon>Bacillati</taxon>
        <taxon>Actinomycetota</taxon>
        <taxon>Actinomycetes</taxon>
        <taxon>Kitasatosporales</taxon>
        <taxon>Streptomycetaceae</taxon>
        <taxon>Streptomyces</taxon>
        <taxon>Streptomyces violaceusniger group</taxon>
    </lineage>
</organism>
<name>A0ABN1X419_9ACTN</name>
<dbReference type="Proteomes" id="UP001500282">
    <property type="component" value="Unassembled WGS sequence"/>
</dbReference>
<accession>A0ABN1X419</accession>
<dbReference type="EMBL" id="BAAAIH010000031">
    <property type="protein sequence ID" value="GAA1283645.1"/>
    <property type="molecule type" value="Genomic_DNA"/>
</dbReference>
<comment type="caution">
    <text evidence="1">The sequence shown here is derived from an EMBL/GenBank/DDBJ whole genome shotgun (WGS) entry which is preliminary data.</text>
</comment>
<proteinExistence type="predicted"/>
<sequence>MPFDLGDTARLTATCKDAGGTAANAVGATLTIGLPDGTTATPAVTNPPATTGQYSYDYVTTQAGRHSVRWVFTGPACAYTDVLDVRDTAPPLLFSLAAAKAKLDIPATSTGDDEELREFIEATTQCVEYFVGPVARRTVQQVVRGGGYSVVLHTHPVLSVTSVVGIQSWQLPIEVGALDIDPDTGIVRRSDVLPFWPGEYRFTYTAGRSAVPANVSLAAKLILQHLWRTQYGAARGPSSSDDFLPGGPVPGFGYAIPNRALQLLQGDRQLEGFA</sequence>
<protein>
    <submittedName>
        <fullName evidence="1">Uncharacterized protein</fullName>
    </submittedName>
</protein>